<evidence type="ECO:0000256" key="2">
    <source>
        <dbReference type="ARBA" id="ARBA00006131"/>
    </source>
</evidence>
<evidence type="ECO:0000256" key="3">
    <source>
        <dbReference type="ARBA" id="ARBA00018091"/>
    </source>
</evidence>
<dbReference type="GO" id="GO:0039615">
    <property type="term" value="C:T=1 icosahedral viral capsid"/>
    <property type="evidence" value="ECO:0007669"/>
    <property type="project" value="UniProtKB-UniRule"/>
</dbReference>
<comment type="function">
    <text evidence="7">Self-assembles to form an icosahedral capsid.</text>
</comment>
<feature type="compositionally biased region" description="Polar residues" evidence="8">
    <location>
        <begin position="652"/>
        <end position="665"/>
    </location>
</feature>
<keyword evidence="6 7" id="KW-0946">Virion</keyword>
<evidence type="ECO:0000256" key="4">
    <source>
        <dbReference type="ARBA" id="ARBA00022431"/>
    </source>
</evidence>
<dbReference type="EMBL" id="PP856736">
    <property type="protein sequence ID" value="XBU06283.1"/>
    <property type="molecule type" value="Genomic_DNA"/>
</dbReference>
<evidence type="ECO:0000256" key="7">
    <source>
        <dbReference type="RuleBase" id="RU361230"/>
    </source>
</evidence>
<evidence type="ECO:0000256" key="8">
    <source>
        <dbReference type="SAM" id="MobiDB-lite"/>
    </source>
</evidence>
<proteinExistence type="inferred from homology"/>
<name>A0AAU7SSN6_9VIRU</name>
<evidence type="ECO:0000256" key="1">
    <source>
        <dbReference type="ARBA" id="ARBA00004328"/>
    </source>
</evidence>
<protein>
    <recommendedName>
        <fullName evidence="3 7">Capsid protein</fullName>
    </recommendedName>
</protein>
<reference evidence="9" key="1">
    <citation type="submission" date="2024-05" db="EMBL/GenBank/DDBJ databases">
        <authorList>
            <person name="Laubscher F."/>
            <person name="Chudzinski V."/>
            <person name="Cordey S."/>
            <person name="Hosszu-Fellous K."/>
            <person name="Kaiser L."/>
        </authorList>
    </citation>
    <scope>NUCLEOTIDE SEQUENCE</scope>
    <source>
        <strain evidence="9">1055D3-6</strain>
    </source>
</reference>
<keyword evidence="4 7" id="KW-1140">T=1 icosahedral capsid protein</keyword>
<evidence type="ECO:0000313" key="9">
    <source>
        <dbReference type="EMBL" id="XBU06283.1"/>
    </source>
</evidence>
<evidence type="ECO:0000256" key="6">
    <source>
        <dbReference type="ARBA" id="ARBA00022844"/>
    </source>
</evidence>
<keyword evidence="5 7" id="KW-0167">Capsid protein</keyword>
<organism evidence="9">
    <name type="scientific">Alphatorquevirus homin3</name>
    <dbReference type="NCBI Taxonomy" id="3048428"/>
    <lineage>
        <taxon>Viruses</taxon>
        <taxon>Monodnaviria</taxon>
        <taxon>Shotokuvirae</taxon>
        <taxon>Commensaviricota</taxon>
        <taxon>Cardeaviricetes</taxon>
        <taxon>Sanitavirales</taxon>
        <taxon>Anelloviridae</taxon>
        <taxon>Alphatorquevirus</taxon>
    </lineage>
</organism>
<evidence type="ECO:0000256" key="5">
    <source>
        <dbReference type="ARBA" id="ARBA00022561"/>
    </source>
</evidence>
<dbReference type="InterPro" id="IPR004219">
    <property type="entry name" value="TTvirus_Unk"/>
</dbReference>
<accession>A0AAU7SSN6</accession>
<dbReference type="Pfam" id="PF02956">
    <property type="entry name" value="TT_ORF1"/>
    <property type="match status" value="1"/>
</dbReference>
<feature type="region of interest" description="Disordered" evidence="8">
    <location>
        <begin position="629"/>
        <end position="685"/>
    </location>
</feature>
<sequence>MAYWWWRRRRRAPRWRRRRWRTRRTRRRRAAFRRRGRRRRVRKRRGRWRRTYRKWRRGKKRRRHRRRLILTQWQPSFIRRCYIVGYLPLIICGENTSARNFATHSDDLISNGPYGGGMTTTKFTLRILYDEHLRHLNYWTVSNEDLDLCRYLGGTFYAYRHPTVDFIVQIHTSPPFLDTPLTGPSIHPGMLMLTKNKILIPSLKTRPSRKHKVKIRFRPPKLFQDKWYPQSELCDTTLLTVFATACDLQFPFGSPLTNNICVNFQVLGSVYKRHLSILPEKLSLYKNYYDTHLYNNVQLYQTFQTIAQIKPSAQESGFTPTWQNCQNTTKLNMSGSNQSECNDTWYYGNTYTNQISEAAKKIRTKYLLATRSALPLLQTQGDELLEYHTGIYSSIFLSAGRTYFETTGAYTDIIYNPLVDKGIGNKVWLDPLTKEDAVLNRKQAKVLLEDIPIWAALFGYAEFAAKYTGDSAISANYRLTIRCPYTDPMLVDRNNEDQGFVPYSKNFGNGKMPGGSSNVPLIMRIKWYPILFHQLELMEELVQSGPFAYRGDEKMCVLAIKYNFRWKWGGNPVSHQIVRNPCKGGSGARREPRSIQAVDPKYVTPTLSFHSWDFRRGLFGKASIERMSRESETNVYPTGPPTKRPKRDTDPYDSQQEENSISRHLQLQPWVHSSQEVQSEEETQVPENLQEQLLQQLREQQQLRVHLQSVASQVLKIRAGYGIHPLLSSQA</sequence>
<comment type="subcellular location">
    <subcellularLocation>
        <location evidence="1 7">Virion</location>
    </subcellularLocation>
</comment>
<comment type="similarity">
    <text evidence="2 7">Belongs to the anelloviridae capsid protein family.</text>
</comment>